<dbReference type="Proteomes" id="UP001501343">
    <property type="component" value="Unassembled WGS sequence"/>
</dbReference>
<name>A0ABN2PEA8_9MICO</name>
<dbReference type="SUPFAM" id="SSF53474">
    <property type="entry name" value="alpha/beta-Hydrolases"/>
    <property type="match status" value="2"/>
</dbReference>
<reference evidence="2 3" key="1">
    <citation type="journal article" date="2019" name="Int. J. Syst. Evol. Microbiol.">
        <title>The Global Catalogue of Microorganisms (GCM) 10K type strain sequencing project: providing services to taxonomists for standard genome sequencing and annotation.</title>
        <authorList>
            <consortium name="The Broad Institute Genomics Platform"/>
            <consortium name="The Broad Institute Genome Sequencing Center for Infectious Disease"/>
            <person name="Wu L."/>
            <person name="Ma J."/>
        </authorList>
    </citation>
    <scope>NUCLEOTIDE SEQUENCE [LARGE SCALE GENOMIC DNA]</scope>
    <source>
        <strain evidence="2 3">JCM 14900</strain>
    </source>
</reference>
<accession>A0ABN2PEA8</accession>
<keyword evidence="3" id="KW-1185">Reference proteome</keyword>
<dbReference type="InterPro" id="IPR029058">
    <property type="entry name" value="AB_hydrolase_fold"/>
</dbReference>
<evidence type="ECO:0000313" key="3">
    <source>
        <dbReference type="Proteomes" id="UP001501343"/>
    </source>
</evidence>
<evidence type="ECO:0000313" key="2">
    <source>
        <dbReference type="EMBL" id="GAA1919542.1"/>
    </source>
</evidence>
<feature type="region of interest" description="Disordered" evidence="1">
    <location>
        <begin position="421"/>
        <end position="447"/>
    </location>
</feature>
<protein>
    <submittedName>
        <fullName evidence="2">Uncharacterized protein</fullName>
    </submittedName>
</protein>
<gene>
    <name evidence="2" type="ORF">GCM10009775_10150</name>
</gene>
<dbReference type="EMBL" id="BAAAOF010000002">
    <property type="protein sequence ID" value="GAA1919542.1"/>
    <property type="molecule type" value="Genomic_DNA"/>
</dbReference>
<organism evidence="2 3">
    <name type="scientific">Microbacterium aoyamense</name>
    <dbReference type="NCBI Taxonomy" id="344166"/>
    <lineage>
        <taxon>Bacteria</taxon>
        <taxon>Bacillati</taxon>
        <taxon>Actinomycetota</taxon>
        <taxon>Actinomycetes</taxon>
        <taxon>Micrococcales</taxon>
        <taxon>Microbacteriaceae</taxon>
        <taxon>Microbacterium</taxon>
    </lineage>
</organism>
<proteinExistence type="predicted"/>
<evidence type="ECO:0000256" key="1">
    <source>
        <dbReference type="SAM" id="MobiDB-lite"/>
    </source>
</evidence>
<feature type="compositionally biased region" description="Low complexity" evidence="1">
    <location>
        <begin position="426"/>
        <end position="438"/>
    </location>
</feature>
<comment type="caution">
    <text evidence="2">The sequence shown here is derived from an EMBL/GenBank/DDBJ whole genome shotgun (WGS) entry which is preliminary data.</text>
</comment>
<dbReference type="Gene3D" id="3.40.50.1820">
    <property type="entry name" value="alpha/beta hydrolase"/>
    <property type="match status" value="2"/>
</dbReference>
<sequence length="601" mass="64468">MTDHAFSASELGDPTWLLGGGAVAAWVHRPASGRSRGAVVVAPPIGYEHLITHRAIRSLAVALAAEGWVAVRFSWTGTGESEGMADDADPAATWAADLAAAVQAAQSASGRVDVDAIGLRIGGAMLAAYDPVGLRTRILWEPVGGRAYLRLQQALLKISIPPGLPIIDDGVETPRHHFTPAEAEALRALASPVAKSLAPTAIVHREDDPDVARRLFDVSLDDAVVEKHSITSVIAKLDPDGEWVDLPAWEPERETTVTDPSSGRRVVDRLIRFGDAGLPGVLSIGADVPSRGESALLVASGGEPRAGNSQWAALSRHLAAEGVATLRVDDRLTGDGQPGDLDFDPSTSHPDVEVVDIADAAAWLTRERGEPVTLIAWCFGTWLALRAAARVPISRVIGLNLSVWGIHPDYWARLLSEQKTPEVTAPESSTGSTSEGPSDSVPSAAGSDAKAVARRFVRAVRGIVPEWVRTAVRGARQGARNAVAPLKFRLHERRARRGVGESVLQVLGPVSADTEIVLVFTEWERHLFEEAYGEAAVRGLMRRGRRITVHDGRDPLLHHTLFTVGVWTRFVEYIDAAFGIRTRATNPREPDEEHGAVANTR</sequence>